<protein>
    <recommendedName>
        <fullName evidence="6">Bicarbonate transporter-like transmembrane domain-containing protein</fullName>
    </recommendedName>
</protein>
<dbReference type="AlphaFoldDB" id="A0ABD0PNG0"/>
<dbReference type="Gene3D" id="1.10.287.570">
    <property type="entry name" value="Helical hairpin bin"/>
    <property type="match status" value="1"/>
</dbReference>
<keyword evidence="8" id="KW-1185">Reference proteome</keyword>
<comment type="subcellular location">
    <subcellularLocation>
        <location evidence="1">Membrane</location>
        <topology evidence="1">Multi-pass membrane protein</topology>
    </subcellularLocation>
</comment>
<dbReference type="InterPro" id="IPR003020">
    <property type="entry name" value="HCO3_transpt_euk"/>
</dbReference>
<dbReference type="PANTHER" id="PTHR11453">
    <property type="entry name" value="ANION EXCHANGE PROTEIN"/>
    <property type="match status" value="1"/>
</dbReference>
<evidence type="ECO:0000256" key="1">
    <source>
        <dbReference type="ARBA" id="ARBA00004141"/>
    </source>
</evidence>
<evidence type="ECO:0000256" key="3">
    <source>
        <dbReference type="ARBA" id="ARBA00022989"/>
    </source>
</evidence>
<feature type="non-terminal residue" evidence="7">
    <location>
        <position position="1"/>
    </location>
</feature>
<keyword evidence="3 5" id="KW-1133">Transmembrane helix</keyword>
<feature type="transmembrane region" description="Helical" evidence="5">
    <location>
        <begin position="67"/>
        <end position="91"/>
    </location>
</feature>
<dbReference type="PANTHER" id="PTHR11453:SF127">
    <property type="entry name" value="SOLUTE CARRIER FAMILY 4 MEMBER 11"/>
    <property type="match status" value="1"/>
</dbReference>
<feature type="domain" description="Bicarbonate transporter-like transmembrane" evidence="6">
    <location>
        <begin position="22"/>
        <end position="91"/>
    </location>
</feature>
<feature type="non-terminal residue" evidence="7">
    <location>
        <position position="92"/>
    </location>
</feature>
<organism evidence="7 8">
    <name type="scientific">Cirrhinus mrigala</name>
    <name type="common">Mrigala</name>
    <dbReference type="NCBI Taxonomy" id="683832"/>
    <lineage>
        <taxon>Eukaryota</taxon>
        <taxon>Metazoa</taxon>
        <taxon>Chordata</taxon>
        <taxon>Craniata</taxon>
        <taxon>Vertebrata</taxon>
        <taxon>Euteleostomi</taxon>
        <taxon>Actinopterygii</taxon>
        <taxon>Neopterygii</taxon>
        <taxon>Teleostei</taxon>
        <taxon>Ostariophysi</taxon>
        <taxon>Cypriniformes</taxon>
        <taxon>Cyprinidae</taxon>
        <taxon>Labeoninae</taxon>
        <taxon>Labeonini</taxon>
        <taxon>Cirrhinus</taxon>
    </lineage>
</organism>
<evidence type="ECO:0000259" key="6">
    <source>
        <dbReference type="Pfam" id="PF00955"/>
    </source>
</evidence>
<accession>A0ABD0PNG0</accession>
<proteinExistence type="predicted"/>
<evidence type="ECO:0000256" key="2">
    <source>
        <dbReference type="ARBA" id="ARBA00022692"/>
    </source>
</evidence>
<dbReference type="Proteomes" id="UP001529510">
    <property type="component" value="Unassembled WGS sequence"/>
</dbReference>
<reference evidence="7 8" key="1">
    <citation type="submission" date="2024-05" db="EMBL/GenBank/DDBJ databases">
        <title>Genome sequencing and assembly of Indian major carp, Cirrhinus mrigala (Hamilton, 1822).</title>
        <authorList>
            <person name="Mohindra V."/>
            <person name="Chowdhury L.M."/>
            <person name="Lal K."/>
            <person name="Jena J.K."/>
        </authorList>
    </citation>
    <scope>NUCLEOTIDE SEQUENCE [LARGE SCALE GENOMIC DNA]</scope>
    <source>
        <strain evidence="7">CM1030</strain>
        <tissue evidence="7">Blood</tissue>
    </source>
</reference>
<sequence length="92" mass="9787">AEVFVAVWFLSPGILGTNRSLLKYTTTAIFLYIVILLPAIAFGSLNDESTRGEIDVQKTIIGQSIGGVIYSLFAGSPLVIPLTTAPLAIFIS</sequence>
<feature type="transmembrane region" description="Helical" evidence="5">
    <location>
        <begin position="29"/>
        <end position="46"/>
    </location>
</feature>
<dbReference type="InterPro" id="IPR011531">
    <property type="entry name" value="HCO3_transpt-like_TM_dom"/>
</dbReference>
<dbReference type="Pfam" id="PF00955">
    <property type="entry name" value="HCO3_cotransp"/>
    <property type="match status" value="1"/>
</dbReference>
<evidence type="ECO:0000313" key="8">
    <source>
        <dbReference type="Proteomes" id="UP001529510"/>
    </source>
</evidence>
<evidence type="ECO:0000256" key="4">
    <source>
        <dbReference type="ARBA" id="ARBA00023136"/>
    </source>
</evidence>
<evidence type="ECO:0000256" key="5">
    <source>
        <dbReference type="SAM" id="Phobius"/>
    </source>
</evidence>
<dbReference type="EMBL" id="JAMKFB020000014">
    <property type="protein sequence ID" value="KAL0175589.1"/>
    <property type="molecule type" value="Genomic_DNA"/>
</dbReference>
<name>A0ABD0PNG0_CIRMR</name>
<gene>
    <name evidence="7" type="ORF">M9458_027919</name>
</gene>
<comment type="caution">
    <text evidence="7">The sequence shown here is derived from an EMBL/GenBank/DDBJ whole genome shotgun (WGS) entry which is preliminary data.</text>
</comment>
<evidence type="ECO:0000313" key="7">
    <source>
        <dbReference type="EMBL" id="KAL0175589.1"/>
    </source>
</evidence>
<keyword evidence="4 5" id="KW-0472">Membrane</keyword>
<dbReference type="GO" id="GO:0016020">
    <property type="term" value="C:membrane"/>
    <property type="evidence" value="ECO:0007669"/>
    <property type="project" value="UniProtKB-SubCell"/>
</dbReference>
<keyword evidence="2 5" id="KW-0812">Transmembrane</keyword>